<name>A0AAC9HG03_NEOTH</name>
<keyword evidence="4" id="KW-1185">Reference proteome</keyword>
<gene>
    <name evidence="1" type="ORF">Maut_00600</name>
    <name evidence="2" type="ORF">MTAT_26340</name>
</gene>
<reference evidence="1 3" key="1">
    <citation type="submission" date="2016-08" db="EMBL/GenBank/DDBJ databases">
        <title>Moorella thermoacetica DSM 103132.</title>
        <authorList>
            <person name="Jendresen C.B."/>
            <person name="Redl S.M."/>
            <person name="Jensen T.O."/>
            <person name="Nielsen A.T."/>
        </authorList>
    </citation>
    <scope>NUCLEOTIDE SEQUENCE [LARGE SCALE GENOMIC DNA]</scope>
    <source>
        <strain evidence="1 3">DSM 103132</strain>
    </source>
</reference>
<dbReference type="AlphaFoldDB" id="A0AAC9HG03"/>
<dbReference type="EMBL" id="VCDX01000013">
    <property type="protein sequence ID" value="TYL08970.1"/>
    <property type="molecule type" value="Genomic_DNA"/>
</dbReference>
<evidence type="ECO:0000313" key="2">
    <source>
        <dbReference type="EMBL" id="TYL08970.1"/>
    </source>
</evidence>
<dbReference type="EMBL" id="CP017019">
    <property type="protein sequence ID" value="AOQ23063.1"/>
    <property type="molecule type" value="Genomic_DNA"/>
</dbReference>
<dbReference type="RefSeq" id="WP_069588259.1">
    <property type="nucleotide sequence ID" value="NZ_CP017019.1"/>
</dbReference>
<evidence type="ECO:0000313" key="1">
    <source>
        <dbReference type="EMBL" id="AOQ23063.1"/>
    </source>
</evidence>
<reference evidence="2 4" key="2">
    <citation type="submission" date="2019-05" db="EMBL/GenBank/DDBJ databases">
        <title>Genome sequence of Moorella thermoacetica ATCC 33924.</title>
        <authorList>
            <person name="Poehlein A."/>
            <person name="Bengelsdorf F.R."/>
            <person name="Duerre P."/>
            <person name="Daniel R."/>
        </authorList>
    </citation>
    <scope>NUCLEOTIDE SEQUENCE [LARGE SCALE GENOMIC DNA]</scope>
    <source>
        <strain evidence="2 4">ATCC 33924</strain>
    </source>
</reference>
<organism evidence="1 3">
    <name type="scientific">Neomoorella thermoacetica</name>
    <name type="common">Clostridium thermoaceticum</name>
    <dbReference type="NCBI Taxonomy" id="1525"/>
    <lineage>
        <taxon>Bacteria</taxon>
        <taxon>Bacillati</taxon>
        <taxon>Bacillota</taxon>
        <taxon>Clostridia</taxon>
        <taxon>Neomoorellales</taxon>
        <taxon>Neomoorellaceae</taxon>
        <taxon>Neomoorella</taxon>
    </lineage>
</organism>
<proteinExistence type="predicted"/>
<protein>
    <submittedName>
        <fullName evidence="1">Uncharacterized protein</fullName>
    </submittedName>
</protein>
<dbReference type="Proteomes" id="UP000094598">
    <property type="component" value="Chromosome"/>
</dbReference>
<sequence>MFDVIVYEQVAGLRSGGPEGHDYSELAEFQLAAKREKRPIKEVRIGTLVALDYTTSNASWLKGWPVAVCVEQDGQLKKFVTGGQYFTSEEVEDYLDKVIKIAL</sequence>
<accession>A0AAC9HG03</accession>
<evidence type="ECO:0000313" key="4">
    <source>
        <dbReference type="Proteomes" id="UP000322283"/>
    </source>
</evidence>
<evidence type="ECO:0000313" key="3">
    <source>
        <dbReference type="Proteomes" id="UP000094598"/>
    </source>
</evidence>
<dbReference type="Proteomes" id="UP000322283">
    <property type="component" value="Unassembled WGS sequence"/>
</dbReference>